<organism evidence="1 2">
    <name type="scientific">Mycobacterium senriense</name>
    <dbReference type="NCBI Taxonomy" id="2775496"/>
    <lineage>
        <taxon>Bacteria</taxon>
        <taxon>Bacillati</taxon>
        <taxon>Actinomycetota</taxon>
        <taxon>Actinomycetes</taxon>
        <taxon>Mycobacteriales</taxon>
        <taxon>Mycobacteriaceae</taxon>
        <taxon>Mycobacterium</taxon>
        <taxon>Mycobacterium avium complex (MAC)</taxon>
    </lineage>
</organism>
<keyword evidence="2" id="KW-1185">Reference proteome</keyword>
<dbReference type="EMBL" id="AP024828">
    <property type="protein sequence ID" value="BCZ24482.1"/>
    <property type="molecule type" value="Genomic_DNA"/>
</dbReference>
<gene>
    <name evidence="1" type="ORF">MTY59_43370</name>
</gene>
<proteinExistence type="predicted"/>
<evidence type="ECO:0000313" key="1">
    <source>
        <dbReference type="EMBL" id="BCZ24482.1"/>
    </source>
</evidence>
<reference evidence="1 2" key="2">
    <citation type="submission" date="2021-07" db="EMBL/GenBank/DDBJ databases">
        <authorList>
            <person name="Matsumoto Y."/>
            <person name="Motooka D."/>
            <person name="Nakamura S."/>
        </authorList>
    </citation>
    <scope>NUCLEOTIDE SEQUENCE [LARGE SCALE GENOMIC DNA]</scope>
    <source>
        <strain evidence="1 2">TY59</strain>
    </source>
</reference>
<accession>A0ABN6IKV0</accession>
<evidence type="ECO:0008006" key="3">
    <source>
        <dbReference type="Google" id="ProtNLM"/>
    </source>
</evidence>
<sequence length="88" mass="8996">MAWVADCAACVAVCCIQATYGAAALAMAIEDGPTQGPPVRLESTDEYDVAVECNSVARFCHAVAAATKDPGPGPLYIRPELNSGGKAP</sequence>
<protein>
    <recommendedName>
        <fullName evidence="3">Secreted protein</fullName>
    </recommendedName>
</protein>
<dbReference type="Proteomes" id="UP000826012">
    <property type="component" value="Chromosome"/>
</dbReference>
<evidence type="ECO:0000313" key="2">
    <source>
        <dbReference type="Proteomes" id="UP000826012"/>
    </source>
</evidence>
<name>A0ABN6IKV0_9MYCO</name>
<reference evidence="1 2" key="1">
    <citation type="submission" date="2021-07" db="EMBL/GenBank/DDBJ databases">
        <title>Complete genome sequence of nontuberculous Mycobacterium sp. TY59.</title>
        <authorList>
            <person name="Fukushima K."/>
        </authorList>
    </citation>
    <scope>NUCLEOTIDE SEQUENCE [LARGE SCALE GENOMIC DNA]</scope>
    <source>
        <strain evidence="1 2">TY59</strain>
    </source>
</reference>